<dbReference type="SUPFAM" id="SSF56601">
    <property type="entry name" value="beta-lactamase/transpeptidase-like"/>
    <property type="match status" value="1"/>
</dbReference>
<feature type="domain" description="Penicillin-binding protein transpeptidase" evidence="8">
    <location>
        <begin position="29"/>
        <end position="261"/>
    </location>
</feature>
<accession>A0A037ZKZ0</accession>
<dbReference type="Proteomes" id="UP000026249">
    <property type="component" value="Unassembled WGS sequence"/>
</dbReference>
<dbReference type="PROSITE" id="PS00337">
    <property type="entry name" value="BETA_LACTAMASE_D"/>
    <property type="match status" value="1"/>
</dbReference>
<keyword evidence="5 7" id="KW-0046">Antibiotic resistance</keyword>
<feature type="active site" description="Acyl-ester intermediate" evidence="6">
    <location>
        <position position="55"/>
    </location>
</feature>
<evidence type="ECO:0000313" key="10">
    <source>
        <dbReference type="Proteomes" id="UP000026249"/>
    </source>
</evidence>
<evidence type="ECO:0000313" key="9">
    <source>
        <dbReference type="EMBL" id="KAJ55476.1"/>
    </source>
</evidence>
<keyword evidence="3" id="KW-0732">Signal</keyword>
<dbReference type="AlphaFoldDB" id="A0A037ZKZ0"/>
<dbReference type="GO" id="GO:0008658">
    <property type="term" value="F:penicillin binding"/>
    <property type="evidence" value="ECO:0007669"/>
    <property type="project" value="InterPro"/>
</dbReference>
<protein>
    <recommendedName>
        <fullName evidence="2 7">Beta-lactamase</fullName>
        <ecNumber evidence="2 7">3.5.2.6</ecNumber>
    </recommendedName>
</protein>
<evidence type="ECO:0000259" key="8">
    <source>
        <dbReference type="Pfam" id="PF00905"/>
    </source>
</evidence>
<keyword evidence="4 7" id="KW-0378">Hydrolase</keyword>
<comment type="catalytic activity">
    <reaction evidence="7">
        <text>a beta-lactam + H2O = a substituted beta-amino acid</text>
        <dbReference type="Rhea" id="RHEA:20401"/>
        <dbReference type="ChEBI" id="CHEBI:15377"/>
        <dbReference type="ChEBI" id="CHEBI:35627"/>
        <dbReference type="ChEBI" id="CHEBI:140347"/>
        <dbReference type="EC" id="3.5.2.6"/>
    </reaction>
</comment>
<keyword evidence="10" id="KW-1185">Reference proteome</keyword>
<feature type="modified residue" description="N6-carboxylysine" evidence="6">
    <location>
        <position position="58"/>
    </location>
</feature>
<dbReference type="OrthoDB" id="9762883at2"/>
<dbReference type="GO" id="GO:0046677">
    <property type="term" value="P:response to antibiotic"/>
    <property type="evidence" value="ECO:0007669"/>
    <property type="project" value="UniProtKB-UniRule"/>
</dbReference>
<evidence type="ECO:0000256" key="7">
    <source>
        <dbReference type="RuleBase" id="RU361140"/>
    </source>
</evidence>
<dbReference type="InterPro" id="IPR001460">
    <property type="entry name" value="PCN-bd_Tpept"/>
</dbReference>
<name>A0A037ZKZ0_9RHOB</name>
<evidence type="ECO:0000256" key="5">
    <source>
        <dbReference type="ARBA" id="ARBA00023251"/>
    </source>
</evidence>
<evidence type="ECO:0000256" key="2">
    <source>
        <dbReference type="ARBA" id="ARBA00012865"/>
    </source>
</evidence>
<organism evidence="9 10">
    <name type="scientific">Actibacterium mucosum KCTC 23349</name>
    <dbReference type="NCBI Taxonomy" id="1454373"/>
    <lineage>
        <taxon>Bacteria</taxon>
        <taxon>Pseudomonadati</taxon>
        <taxon>Pseudomonadota</taxon>
        <taxon>Alphaproteobacteria</taxon>
        <taxon>Rhodobacterales</taxon>
        <taxon>Roseobacteraceae</taxon>
        <taxon>Actibacterium</taxon>
    </lineage>
</organism>
<sequence>MRFSWCTIGVLLVALLGPMAMRADTVLCTMLMRASDGAIILQDGAHCDTRYSPASTFKLPLALIGFNTGHLTAPEAPLVPYDPAINATMEAWRAPTSPRRWLRYSVIWYSQWLTARLGMADFQSHIDALAYGNRDLSGDPGRTNGLSHAWLSSSLQISPREQLAFLQGLVSDTLPASVNAHALTRQTMQAWHAGPLLVKGKTGTAWVLDENHNRTRDQLGWFIGWTTSNGETYLFARIRHEPGPVKGFASQRTRASILQDLPDLLP</sequence>
<dbReference type="GO" id="GO:0008800">
    <property type="term" value="F:beta-lactamase activity"/>
    <property type="evidence" value="ECO:0007669"/>
    <property type="project" value="UniProtKB-UniRule"/>
</dbReference>
<reference evidence="9 10" key="1">
    <citation type="submission" date="2014-03" db="EMBL/GenBank/DDBJ databases">
        <title>Draft Genome Sequence of Actibacterium mucosum KCTC 23349, a Marine Alphaproteobacterium with Complex Ionic Requirements Isolated from Mediterranean Seawater at Malvarrosa Beach, Valencia, Spain.</title>
        <authorList>
            <person name="Arahal D.R."/>
            <person name="Shao Z."/>
            <person name="Lai Q."/>
            <person name="Pujalte M.J."/>
        </authorList>
    </citation>
    <scope>NUCLEOTIDE SEQUENCE [LARGE SCALE GENOMIC DNA]</scope>
    <source>
        <strain evidence="9 10">KCTC 23349</strain>
    </source>
</reference>
<dbReference type="Gene3D" id="3.40.710.10">
    <property type="entry name" value="DD-peptidase/beta-lactamase superfamily"/>
    <property type="match status" value="1"/>
</dbReference>
<dbReference type="InterPro" id="IPR002137">
    <property type="entry name" value="Beta-lactam_class-D_AS"/>
</dbReference>
<dbReference type="EMBL" id="JFKE01000004">
    <property type="protein sequence ID" value="KAJ55476.1"/>
    <property type="molecule type" value="Genomic_DNA"/>
</dbReference>
<dbReference type="Pfam" id="PF00905">
    <property type="entry name" value="Transpeptidase"/>
    <property type="match status" value="1"/>
</dbReference>
<dbReference type="GO" id="GO:0017001">
    <property type="term" value="P:antibiotic catabolic process"/>
    <property type="evidence" value="ECO:0007669"/>
    <property type="project" value="InterPro"/>
</dbReference>
<dbReference type="RefSeq" id="WP_035259291.1">
    <property type="nucleotide sequence ID" value="NZ_JFKE01000004.1"/>
</dbReference>
<evidence type="ECO:0000256" key="3">
    <source>
        <dbReference type="ARBA" id="ARBA00022729"/>
    </source>
</evidence>
<evidence type="ECO:0000256" key="1">
    <source>
        <dbReference type="ARBA" id="ARBA00007898"/>
    </source>
</evidence>
<evidence type="ECO:0000256" key="4">
    <source>
        <dbReference type="ARBA" id="ARBA00022801"/>
    </source>
</evidence>
<comment type="similarity">
    <text evidence="1 7">Belongs to the class-D beta-lactamase family.</text>
</comment>
<gene>
    <name evidence="9" type="ORF">ACMU_12345</name>
</gene>
<proteinExistence type="inferred from homology"/>
<dbReference type="InterPro" id="IPR012338">
    <property type="entry name" value="Beta-lactam/transpept-like"/>
</dbReference>
<evidence type="ECO:0000256" key="6">
    <source>
        <dbReference type="PIRSR" id="PIRSR602137-50"/>
    </source>
</evidence>
<comment type="caution">
    <text evidence="9">The sequence shown here is derived from an EMBL/GenBank/DDBJ whole genome shotgun (WGS) entry which is preliminary data.</text>
</comment>
<dbReference type="EC" id="3.5.2.6" evidence="2 7"/>